<accession>A0A919RXV2</accession>
<proteinExistence type="predicted"/>
<keyword evidence="2" id="KW-1185">Reference proteome</keyword>
<dbReference type="InterPro" id="IPR009097">
    <property type="entry name" value="Cyclic_Pdiesterase"/>
</dbReference>
<dbReference type="InterPro" id="IPR050580">
    <property type="entry name" value="2H_phosphoesterase_YjcG-like"/>
</dbReference>
<name>A0A919RXV2_9CLOT</name>
<protein>
    <submittedName>
        <fullName evidence="1">Phosphoesterase</fullName>
    </submittedName>
</protein>
<dbReference type="SUPFAM" id="SSF55144">
    <property type="entry name" value="LigT-like"/>
    <property type="match status" value="1"/>
</dbReference>
<dbReference type="Gene3D" id="3.90.1140.10">
    <property type="entry name" value="Cyclic phosphodiesterase"/>
    <property type="match status" value="1"/>
</dbReference>
<dbReference type="PANTHER" id="PTHR40037">
    <property type="entry name" value="PHOSPHOESTERASE YJCG-RELATED"/>
    <property type="match status" value="1"/>
</dbReference>
<reference evidence="1" key="1">
    <citation type="submission" date="2021-03" db="EMBL/GenBank/DDBJ databases">
        <title>Taxonomic study of Clostridium polyendosporum from meadow-gley soil under rice.</title>
        <authorList>
            <person name="Kobayashi H."/>
            <person name="Tanizawa Y."/>
            <person name="Yagura M."/>
        </authorList>
    </citation>
    <scope>NUCLEOTIDE SEQUENCE</scope>
    <source>
        <strain evidence="1">JCM 30710</strain>
    </source>
</reference>
<dbReference type="Proteomes" id="UP000679179">
    <property type="component" value="Unassembled WGS sequence"/>
</dbReference>
<sequence length="177" mass="21200">MERYVIVCLINGEALKFHEQLVNTVCDKFKVMPQRLPGHFTIKAPFEIEDVSEIEELTNSFCSQHLKSTIKLEGYGHFREDVIFMDIIPSEEAIKIHDEYIELLDTINGLTWSKNEGKGRKFHCTVVSKRIREKYNDIWNYVKRYPYSFNCYFDNISILIWEKNKRIWVTYRSYKLK</sequence>
<comment type="caution">
    <text evidence="1">The sequence shown here is derived from an EMBL/GenBank/DDBJ whole genome shotgun (WGS) entry which is preliminary data.</text>
</comment>
<gene>
    <name evidence="1" type="ORF">CPJCM30710_02040</name>
</gene>
<organism evidence="1 2">
    <name type="scientific">Clostridium polyendosporum</name>
    <dbReference type="NCBI Taxonomy" id="69208"/>
    <lineage>
        <taxon>Bacteria</taxon>
        <taxon>Bacillati</taxon>
        <taxon>Bacillota</taxon>
        <taxon>Clostridia</taxon>
        <taxon>Eubacteriales</taxon>
        <taxon>Clostridiaceae</taxon>
        <taxon>Clostridium</taxon>
    </lineage>
</organism>
<dbReference type="RefSeq" id="WP_212902295.1">
    <property type="nucleotide sequence ID" value="NZ_BOPZ01000001.1"/>
</dbReference>
<evidence type="ECO:0000313" key="2">
    <source>
        <dbReference type="Proteomes" id="UP000679179"/>
    </source>
</evidence>
<dbReference type="PANTHER" id="PTHR40037:SF1">
    <property type="entry name" value="PHOSPHOESTERASE SAOUHSC_00951-RELATED"/>
    <property type="match status" value="1"/>
</dbReference>
<dbReference type="EMBL" id="BOPZ01000001">
    <property type="protein sequence ID" value="GIM27538.1"/>
    <property type="molecule type" value="Genomic_DNA"/>
</dbReference>
<dbReference type="Pfam" id="PF13563">
    <property type="entry name" value="2_5_RNA_ligase2"/>
    <property type="match status" value="1"/>
</dbReference>
<evidence type="ECO:0000313" key="1">
    <source>
        <dbReference type="EMBL" id="GIM27538.1"/>
    </source>
</evidence>
<dbReference type="AlphaFoldDB" id="A0A919RXV2"/>